<reference evidence="9" key="1">
    <citation type="submission" date="2013-08" db="EMBL/GenBank/DDBJ databases">
        <authorList>
            <person name="Mendez C."/>
            <person name="Richter M."/>
            <person name="Ferrer M."/>
            <person name="Sanchez J."/>
        </authorList>
    </citation>
    <scope>NUCLEOTIDE SEQUENCE</scope>
</reference>
<name>T1BZJ9_9ZZZZ</name>
<protein>
    <submittedName>
        <fullName evidence="9">DNA polymerase beta domain protein region</fullName>
    </submittedName>
</protein>
<dbReference type="Pfam" id="PF18765">
    <property type="entry name" value="Polbeta"/>
    <property type="match status" value="1"/>
</dbReference>
<evidence type="ECO:0000256" key="4">
    <source>
        <dbReference type="ARBA" id="ARBA00022723"/>
    </source>
</evidence>
<keyword evidence="5" id="KW-0547">Nucleotide-binding</keyword>
<dbReference type="PANTHER" id="PTHR33571:SF12">
    <property type="entry name" value="BSL3053 PROTEIN"/>
    <property type="match status" value="1"/>
</dbReference>
<evidence type="ECO:0000256" key="5">
    <source>
        <dbReference type="ARBA" id="ARBA00022741"/>
    </source>
</evidence>
<dbReference type="SUPFAM" id="SSF81301">
    <property type="entry name" value="Nucleotidyltransferase"/>
    <property type="match status" value="1"/>
</dbReference>
<keyword evidence="3" id="KW-0548">Nucleotidyltransferase</keyword>
<evidence type="ECO:0000256" key="7">
    <source>
        <dbReference type="ARBA" id="ARBA00022842"/>
    </source>
</evidence>
<dbReference type="GO" id="GO:0005524">
    <property type="term" value="F:ATP binding"/>
    <property type="evidence" value="ECO:0007669"/>
    <property type="project" value="UniProtKB-KW"/>
</dbReference>
<evidence type="ECO:0000259" key="8">
    <source>
        <dbReference type="Pfam" id="PF18765"/>
    </source>
</evidence>
<dbReference type="PANTHER" id="PTHR33571">
    <property type="entry name" value="SSL8005 PROTEIN"/>
    <property type="match status" value="1"/>
</dbReference>
<evidence type="ECO:0000256" key="6">
    <source>
        <dbReference type="ARBA" id="ARBA00022840"/>
    </source>
</evidence>
<proteinExistence type="predicted"/>
<comment type="caution">
    <text evidence="9">The sequence shown here is derived from an EMBL/GenBank/DDBJ whole genome shotgun (WGS) entry which is preliminary data.</text>
</comment>
<evidence type="ECO:0000256" key="3">
    <source>
        <dbReference type="ARBA" id="ARBA00022695"/>
    </source>
</evidence>
<reference evidence="9" key="2">
    <citation type="journal article" date="2014" name="ISME J.">
        <title>Microbial stratification in low pH oxic and suboxic macroscopic growths along an acid mine drainage.</title>
        <authorList>
            <person name="Mendez-Garcia C."/>
            <person name="Mesa V."/>
            <person name="Sprenger R.R."/>
            <person name="Richter M."/>
            <person name="Diez M.S."/>
            <person name="Solano J."/>
            <person name="Bargiela R."/>
            <person name="Golyshina O.V."/>
            <person name="Manteca A."/>
            <person name="Ramos J.L."/>
            <person name="Gallego J.R."/>
            <person name="Llorente I."/>
            <person name="Martins Dos Santos V.A."/>
            <person name="Jensen O.N."/>
            <person name="Pelaez A.I."/>
            <person name="Sanchez J."/>
            <person name="Ferrer M."/>
        </authorList>
    </citation>
    <scope>NUCLEOTIDE SEQUENCE</scope>
</reference>
<dbReference type="Gene3D" id="3.30.460.10">
    <property type="entry name" value="Beta Polymerase, domain 2"/>
    <property type="match status" value="1"/>
</dbReference>
<dbReference type="AlphaFoldDB" id="T1BZJ9"/>
<feature type="domain" description="Polymerase beta nucleotidyltransferase" evidence="8">
    <location>
        <begin position="11"/>
        <end position="79"/>
    </location>
</feature>
<sequence length="82" mass="9200">MLRLARSYGAENVRVFGSVARREATPNSDVDIVVDPIRPDRYRPIDLALALRKALGRPVDLVSERSLHWLIQPKVLAEAVPL</sequence>
<evidence type="ECO:0000256" key="2">
    <source>
        <dbReference type="ARBA" id="ARBA00022679"/>
    </source>
</evidence>
<dbReference type="CDD" id="cd05403">
    <property type="entry name" value="NT_KNTase_like"/>
    <property type="match status" value="1"/>
</dbReference>
<dbReference type="InterPro" id="IPR043519">
    <property type="entry name" value="NT_sf"/>
</dbReference>
<dbReference type="EMBL" id="AUZX01003410">
    <property type="protein sequence ID" value="EQD73978.1"/>
    <property type="molecule type" value="Genomic_DNA"/>
</dbReference>
<dbReference type="GO" id="GO:0016779">
    <property type="term" value="F:nucleotidyltransferase activity"/>
    <property type="evidence" value="ECO:0007669"/>
    <property type="project" value="UniProtKB-KW"/>
</dbReference>
<keyword evidence="2" id="KW-0808">Transferase</keyword>
<evidence type="ECO:0000256" key="1">
    <source>
        <dbReference type="ARBA" id="ARBA00001946"/>
    </source>
</evidence>
<dbReference type="InterPro" id="IPR052038">
    <property type="entry name" value="Type-VII_TA_antitoxin"/>
</dbReference>
<evidence type="ECO:0000313" key="9">
    <source>
        <dbReference type="EMBL" id="EQD73978.1"/>
    </source>
</evidence>
<gene>
    <name evidence="9" type="ORF">B1A_04681</name>
</gene>
<comment type="cofactor">
    <cofactor evidence="1">
        <name>Mg(2+)</name>
        <dbReference type="ChEBI" id="CHEBI:18420"/>
    </cofactor>
</comment>
<keyword evidence="7" id="KW-0460">Magnesium</keyword>
<organism evidence="9">
    <name type="scientific">mine drainage metagenome</name>
    <dbReference type="NCBI Taxonomy" id="410659"/>
    <lineage>
        <taxon>unclassified sequences</taxon>
        <taxon>metagenomes</taxon>
        <taxon>ecological metagenomes</taxon>
    </lineage>
</organism>
<keyword evidence="6" id="KW-0067">ATP-binding</keyword>
<dbReference type="InterPro" id="IPR041633">
    <property type="entry name" value="Polbeta"/>
</dbReference>
<keyword evidence="4" id="KW-0479">Metal-binding</keyword>
<accession>T1BZJ9</accession>
<dbReference type="GO" id="GO:0046872">
    <property type="term" value="F:metal ion binding"/>
    <property type="evidence" value="ECO:0007669"/>
    <property type="project" value="UniProtKB-KW"/>
</dbReference>